<gene>
    <name evidence="2" type="ORF">KIH27_21950</name>
</gene>
<feature type="domain" description="PPE family C-terminal" evidence="1">
    <location>
        <begin position="117"/>
        <end position="191"/>
    </location>
</feature>
<organism evidence="2 3">
    <name type="scientific">Mycolicibacter acidiphilus</name>
    <dbReference type="NCBI Taxonomy" id="2835306"/>
    <lineage>
        <taxon>Bacteria</taxon>
        <taxon>Bacillati</taxon>
        <taxon>Actinomycetota</taxon>
        <taxon>Actinomycetes</taxon>
        <taxon>Mycobacteriales</taxon>
        <taxon>Mycobacteriaceae</taxon>
        <taxon>Mycolicibacter</taxon>
    </lineage>
</organism>
<feature type="non-terminal residue" evidence="2">
    <location>
        <position position="1"/>
    </location>
</feature>
<protein>
    <recommendedName>
        <fullName evidence="1">PPE family C-terminal domain-containing protein</fullName>
    </recommendedName>
</protein>
<dbReference type="InterPro" id="IPR022171">
    <property type="entry name" value="PPE_C"/>
</dbReference>
<accession>A0ABS5RQD8</accession>
<dbReference type="EMBL" id="JAHCLR010000101">
    <property type="protein sequence ID" value="MBS9536247.1"/>
    <property type="molecule type" value="Genomic_DNA"/>
</dbReference>
<evidence type="ECO:0000259" key="1">
    <source>
        <dbReference type="Pfam" id="PF12484"/>
    </source>
</evidence>
<dbReference type="Proteomes" id="UP001519535">
    <property type="component" value="Unassembled WGS sequence"/>
</dbReference>
<sequence length="266" mass="26732">TAGNGLVDFLNNNPLESALNSPFITGAEQLFGKLDGFGMGYGGLTGLGGALSMASTTPAMGATAAMHSFMMITSGMPELASSASKGTQQFTLAGSYATGAHPTVAPGTVRVTAADVSAALGRAVPVGELSVPPSWAGPSQGMRLASAALPASLAALPAADNAGAGAAALPARRGWLSHIPPVVSVVNAPRNARSRVRARTEPAPQVAGSAGVDADAEYRSALVEGVQDALSGREQLNRLRRAVAEMSHQQEALECSVASMIEAGGR</sequence>
<reference evidence="2 3" key="1">
    <citation type="submission" date="2021-05" db="EMBL/GenBank/DDBJ databases">
        <title>Mycobacterium acidophilum sp. nov., an extremely acid-tolerant member of the genus Mycobacterium.</title>
        <authorList>
            <person name="Xia J."/>
        </authorList>
    </citation>
    <scope>NUCLEOTIDE SEQUENCE [LARGE SCALE GENOMIC DNA]</scope>
    <source>
        <strain evidence="2 3">M1</strain>
    </source>
</reference>
<evidence type="ECO:0000313" key="2">
    <source>
        <dbReference type="EMBL" id="MBS9536247.1"/>
    </source>
</evidence>
<dbReference type="Pfam" id="PF12484">
    <property type="entry name" value="PPE-SVP"/>
    <property type="match status" value="1"/>
</dbReference>
<evidence type="ECO:0000313" key="3">
    <source>
        <dbReference type="Proteomes" id="UP001519535"/>
    </source>
</evidence>
<comment type="caution">
    <text evidence="2">The sequence shown here is derived from an EMBL/GenBank/DDBJ whole genome shotgun (WGS) entry which is preliminary data.</text>
</comment>
<keyword evidence="3" id="KW-1185">Reference proteome</keyword>
<name>A0ABS5RQD8_9MYCO</name>
<proteinExistence type="predicted"/>